<protein>
    <submittedName>
        <fullName evidence="10">AGAP010731-PA-like protein</fullName>
    </submittedName>
</protein>
<dbReference type="InterPro" id="IPR043504">
    <property type="entry name" value="Peptidase_S1_PA_chymotrypsin"/>
</dbReference>
<dbReference type="OMA" id="WITSKTQ"/>
<dbReference type="EnsemblMetazoa" id="ASIC000161-RA">
    <property type="protein sequence ID" value="ASIC000161-PA"/>
    <property type="gene ID" value="ASIC000161"/>
</dbReference>
<dbReference type="VEuPathDB" id="VectorBase:ASIS020571"/>
<proteinExistence type="inferred from homology"/>
<evidence type="ECO:0000313" key="10">
    <source>
        <dbReference type="EMBL" id="KFB34777.1"/>
    </source>
</evidence>
<evidence type="ECO:0000256" key="5">
    <source>
        <dbReference type="ARBA" id="ARBA00022825"/>
    </source>
</evidence>
<keyword evidence="3" id="KW-0645">Protease</keyword>
<organism evidence="10">
    <name type="scientific">Anopheles sinensis</name>
    <name type="common">Mosquito</name>
    <dbReference type="NCBI Taxonomy" id="74873"/>
    <lineage>
        <taxon>Eukaryota</taxon>
        <taxon>Metazoa</taxon>
        <taxon>Ecdysozoa</taxon>
        <taxon>Arthropoda</taxon>
        <taxon>Hexapoda</taxon>
        <taxon>Insecta</taxon>
        <taxon>Pterygota</taxon>
        <taxon>Neoptera</taxon>
        <taxon>Endopterygota</taxon>
        <taxon>Diptera</taxon>
        <taxon>Nematocera</taxon>
        <taxon>Culicoidea</taxon>
        <taxon>Culicidae</taxon>
        <taxon>Anophelinae</taxon>
        <taxon>Anopheles</taxon>
    </lineage>
</organism>
<feature type="domain" description="Peptidase S1" evidence="9">
    <location>
        <begin position="34"/>
        <end position="198"/>
    </location>
</feature>
<dbReference type="VEuPathDB" id="VectorBase:ASIC000161"/>
<accession>A0A084V9Y3</accession>
<comment type="similarity">
    <text evidence="7">Belongs to the peptidase S1 family. CLIP subfamily.</text>
</comment>
<dbReference type="PROSITE" id="PS50240">
    <property type="entry name" value="TRYPSIN_DOM"/>
    <property type="match status" value="1"/>
</dbReference>
<dbReference type="FunFam" id="2.40.10.10:FF:000002">
    <property type="entry name" value="Transmembrane protease serine"/>
    <property type="match status" value="1"/>
</dbReference>
<dbReference type="PRINTS" id="PR00722">
    <property type="entry name" value="CHYMOTRYPSIN"/>
</dbReference>
<dbReference type="InterPro" id="IPR009003">
    <property type="entry name" value="Peptidase_S1_PA"/>
</dbReference>
<reference evidence="11" key="2">
    <citation type="submission" date="2020-05" db="UniProtKB">
        <authorList>
            <consortium name="EnsemblMetazoa"/>
        </authorList>
    </citation>
    <scope>IDENTIFICATION</scope>
</reference>
<keyword evidence="4" id="KW-0378">Hydrolase</keyword>
<dbReference type="InterPro" id="IPR050127">
    <property type="entry name" value="Serine_Proteases_S1"/>
</dbReference>
<feature type="chain" id="PRO_5001783461" evidence="8">
    <location>
        <begin position="20"/>
        <end position="201"/>
    </location>
</feature>
<sequence length="201" mass="22466">MRYWYVLFLLYSVVCAVTSDDIYDNPLVDIKIERNLIIHPAYIKHGLRNDIALAKLTEEVTFQHHIKPICLPEPNDVFDGKRCISTGWGVDALTNKYANVMKRIDLPVIPRETCLRMFRATRLSPFFELHESVLCAGAEEGADMCDGDGGGPLACEKDDGTYALAGIVSWGLGCHEKNVPGAYVDVAKFSNWITQTLRDAN</sequence>
<feature type="signal peptide" evidence="8">
    <location>
        <begin position="1"/>
        <end position="19"/>
    </location>
</feature>
<keyword evidence="2" id="KW-0964">Secreted</keyword>
<evidence type="ECO:0000256" key="4">
    <source>
        <dbReference type="ARBA" id="ARBA00022801"/>
    </source>
</evidence>
<evidence type="ECO:0000256" key="6">
    <source>
        <dbReference type="ARBA" id="ARBA00023157"/>
    </source>
</evidence>
<keyword evidence="12" id="KW-1185">Reference proteome</keyword>
<dbReference type="AlphaFoldDB" id="A0A084V9Y3"/>
<dbReference type="InterPro" id="IPR001314">
    <property type="entry name" value="Peptidase_S1A"/>
</dbReference>
<evidence type="ECO:0000313" key="12">
    <source>
        <dbReference type="Proteomes" id="UP000030765"/>
    </source>
</evidence>
<keyword evidence="6" id="KW-1015">Disulfide bond</keyword>
<dbReference type="SUPFAM" id="SSF50494">
    <property type="entry name" value="Trypsin-like serine proteases"/>
    <property type="match status" value="1"/>
</dbReference>
<dbReference type="OrthoDB" id="6261922at2759"/>
<dbReference type="GO" id="GO:0006508">
    <property type="term" value="P:proteolysis"/>
    <property type="evidence" value="ECO:0007669"/>
    <property type="project" value="UniProtKB-KW"/>
</dbReference>
<dbReference type="Proteomes" id="UP000030765">
    <property type="component" value="Unassembled WGS sequence"/>
</dbReference>
<dbReference type="InterPro" id="IPR001254">
    <property type="entry name" value="Trypsin_dom"/>
</dbReference>
<comment type="subcellular location">
    <subcellularLocation>
        <location evidence="1">Secreted</location>
    </subcellularLocation>
</comment>
<dbReference type="CDD" id="cd00190">
    <property type="entry name" value="Tryp_SPc"/>
    <property type="match status" value="1"/>
</dbReference>
<keyword evidence="5" id="KW-0720">Serine protease</keyword>
<gene>
    <name evidence="10" type="ORF">ZHAS_00000161</name>
</gene>
<evidence type="ECO:0000256" key="1">
    <source>
        <dbReference type="ARBA" id="ARBA00004613"/>
    </source>
</evidence>
<dbReference type="Pfam" id="PF00089">
    <property type="entry name" value="Trypsin"/>
    <property type="match status" value="1"/>
</dbReference>
<evidence type="ECO:0000256" key="7">
    <source>
        <dbReference type="ARBA" id="ARBA00024195"/>
    </source>
</evidence>
<dbReference type="EMBL" id="ATLV01000833">
    <property type="status" value="NOT_ANNOTATED_CDS"/>
    <property type="molecule type" value="Genomic_DNA"/>
</dbReference>
<dbReference type="GO" id="GO:0004252">
    <property type="term" value="F:serine-type endopeptidase activity"/>
    <property type="evidence" value="ECO:0007669"/>
    <property type="project" value="InterPro"/>
</dbReference>
<dbReference type="STRING" id="74873.A0A084V9Y3"/>
<evidence type="ECO:0000259" key="9">
    <source>
        <dbReference type="PROSITE" id="PS50240"/>
    </source>
</evidence>
<dbReference type="GO" id="GO:0005615">
    <property type="term" value="C:extracellular space"/>
    <property type="evidence" value="ECO:0007669"/>
    <property type="project" value="TreeGrafter"/>
</dbReference>
<evidence type="ECO:0000256" key="3">
    <source>
        <dbReference type="ARBA" id="ARBA00022670"/>
    </source>
</evidence>
<evidence type="ECO:0000256" key="2">
    <source>
        <dbReference type="ARBA" id="ARBA00022525"/>
    </source>
</evidence>
<dbReference type="SMART" id="SM00020">
    <property type="entry name" value="Tryp_SPc"/>
    <property type="match status" value="1"/>
</dbReference>
<dbReference type="EMBL" id="KE523910">
    <property type="protein sequence ID" value="KFB34777.1"/>
    <property type="molecule type" value="Genomic_DNA"/>
</dbReference>
<evidence type="ECO:0000313" key="11">
    <source>
        <dbReference type="EnsemblMetazoa" id="ASIC000161-PA"/>
    </source>
</evidence>
<dbReference type="PANTHER" id="PTHR24264">
    <property type="entry name" value="TRYPSIN-RELATED"/>
    <property type="match status" value="1"/>
</dbReference>
<name>A0A084V9Y3_ANOSI</name>
<evidence type="ECO:0000256" key="8">
    <source>
        <dbReference type="SAM" id="SignalP"/>
    </source>
</evidence>
<keyword evidence="8" id="KW-0732">Signal</keyword>
<reference evidence="10 12" key="1">
    <citation type="journal article" date="2014" name="BMC Genomics">
        <title>Genome sequence of Anopheles sinensis provides insight into genetics basis of mosquito competence for malaria parasites.</title>
        <authorList>
            <person name="Zhou D."/>
            <person name="Zhang D."/>
            <person name="Ding G."/>
            <person name="Shi L."/>
            <person name="Hou Q."/>
            <person name="Ye Y."/>
            <person name="Xu Y."/>
            <person name="Zhou H."/>
            <person name="Xiong C."/>
            <person name="Li S."/>
            <person name="Yu J."/>
            <person name="Hong S."/>
            <person name="Yu X."/>
            <person name="Zou P."/>
            <person name="Chen C."/>
            <person name="Chang X."/>
            <person name="Wang W."/>
            <person name="Lv Y."/>
            <person name="Sun Y."/>
            <person name="Ma L."/>
            <person name="Shen B."/>
            <person name="Zhu C."/>
        </authorList>
    </citation>
    <scope>NUCLEOTIDE SEQUENCE [LARGE SCALE GENOMIC DNA]</scope>
</reference>
<dbReference type="PANTHER" id="PTHR24264:SF65">
    <property type="entry name" value="SRCR DOMAIN-CONTAINING PROTEIN"/>
    <property type="match status" value="1"/>
</dbReference>
<dbReference type="Gene3D" id="2.40.10.10">
    <property type="entry name" value="Trypsin-like serine proteases"/>
    <property type="match status" value="2"/>
</dbReference>